<dbReference type="Pfam" id="PF03061">
    <property type="entry name" value="4HBT"/>
    <property type="match status" value="1"/>
</dbReference>
<dbReference type="EC" id="3.1.2.-" evidence="5"/>
<comment type="caution">
    <text evidence="5">The sequence shown here is derived from an EMBL/GenBank/DDBJ whole genome shotgun (WGS) entry which is preliminary data.</text>
</comment>
<protein>
    <submittedName>
        <fullName evidence="5">Acyl-CoA thioester hydrolase YbgC</fullName>
        <ecNumber evidence="5">3.1.2.-</ecNumber>
    </submittedName>
</protein>
<dbReference type="Proteomes" id="UP000316476">
    <property type="component" value="Unassembled WGS sequence"/>
</dbReference>
<gene>
    <name evidence="5" type="primary">ybgC_1</name>
    <name evidence="5" type="ORF">V7x_17370</name>
</gene>
<comment type="similarity">
    <text evidence="1">Belongs to the 4-hydroxybenzoyl-CoA thioesterase family.</text>
</comment>
<evidence type="ECO:0000313" key="6">
    <source>
        <dbReference type="Proteomes" id="UP000316476"/>
    </source>
</evidence>
<evidence type="ECO:0000256" key="2">
    <source>
        <dbReference type="ARBA" id="ARBA00022801"/>
    </source>
</evidence>
<feature type="region of interest" description="Disordered" evidence="3">
    <location>
        <begin position="1"/>
        <end position="23"/>
    </location>
</feature>
<dbReference type="PIRSF" id="PIRSF003230">
    <property type="entry name" value="YbgC"/>
    <property type="match status" value="1"/>
</dbReference>
<dbReference type="GO" id="GO:0047617">
    <property type="term" value="F:fatty acyl-CoA hydrolase activity"/>
    <property type="evidence" value="ECO:0007669"/>
    <property type="project" value="TreeGrafter"/>
</dbReference>
<dbReference type="EMBL" id="SJPZ01000001">
    <property type="protein sequence ID" value="TWU66179.1"/>
    <property type="molecule type" value="Genomic_DNA"/>
</dbReference>
<reference evidence="5 6" key="1">
    <citation type="submission" date="2019-02" db="EMBL/GenBank/DDBJ databases">
        <title>Deep-cultivation of Planctomycetes and their phenomic and genomic characterization uncovers novel biology.</title>
        <authorList>
            <person name="Wiegand S."/>
            <person name="Jogler M."/>
            <person name="Boedeker C."/>
            <person name="Pinto D."/>
            <person name="Vollmers J."/>
            <person name="Rivas-Marin E."/>
            <person name="Kohn T."/>
            <person name="Peeters S.H."/>
            <person name="Heuer A."/>
            <person name="Rast P."/>
            <person name="Oberbeckmann S."/>
            <person name="Bunk B."/>
            <person name="Jeske O."/>
            <person name="Meyerdierks A."/>
            <person name="Storesund J.E."/>
            <person name="Kallscheuer N."/>
            <person name="Luecker S."/>
            <person name="Lage O.M."/>
            <person name="Pohl T."/>
            <person name="Merkel B.J."/>
            <person name="Hornburger P."/>
            <person name="Mueller R.-W."/>
            <person name="Bruemmer F."/>
            <person name="Labrenz M."/>
            <person name="Spormann A.M."/>
            <person name="Op Den Camp H."/>
            <person name="Overmann J."/>
            <person name="Amann R."/>
            <person name="Jetten M.S.M."/>
            <person name="Mascher T."/>
            <person name="Medema M.H."/>
            <person name="Devos D.P."/>
            <person name="Kaster A.-K."/>
            <person name="Ovreas L."/>
            <person name="Rohde M."/>
            <person name="Galperin M.Y."/>
            <person name="Jogler C."/>
        </authorList>
    </citation>
    <scope>NUCLEOTIDE SEQUENCE [LARGE SCALE GENOMIC DNA]</scope>
    <source>
        <strain evidence="5 6">V7</strain>
    </source>
</reference>
<keyword evidence="2 5" id="KW-0378">Hydrolase</keyword>
<evidence type="ECO:0000259" key="4">
    <source>
        <dbReference type="Pfam" id="PF03061"/>
    </source>
</evidence>
<dbReference type="CDD" id="cd00586">
    <property type="entry name" value="4HBT"/>
    <property type="match status" value="1"/>
</dbReference>
<evidence type="ECO:0000256" key="3">
    <source>
        <dbReference type="SAM" id="MobiDB-lite"/>
    </source>
</evidence>
<dbReference type="InterPro" id="IPR006684">
    <property type="entry name" value="YbgC/YbaW"/>
</dbReference>
<feature type="domain" description="Thioesterase" evidence="4">
    <location>
        <begin position="43"/>
        <end position="122"/>
    </location>
</feature>
<dbReference type="InterPro" id="IPR029069">
    <property type="entry name" value="HotDog_dom_sf"/>
</dbReference>
<dbReference type="RefSeq" id="WP_231604669.1">
    <property type="nucleotide sequence ID" value="NZ_SJPZ01000001.1"/>
</dbReference>
<accession>A0A5C6FTH1</accession>
<dbReference type="NCBIfam" id="TIGR00051">
    <property type="entry name" value="YbgC/FadM family acyl-CoA thioesterase"/>
    <property type="match status" value="1"/>
</dbReference>
<dbReference type="PANTHER" id="PTHR31793">
    <property type="entry name" value="4-HYDROXYBENZOYL-COA THIOESTERASE FAMILY MEMBER"/>
    <property type="match status" value="1"/>
</dbReference>
<dbReference type="PANTHER" id="PTHR31793:SF37">
    <property type="entry name" value="ACYL-COA THIOESTER HYDROLASE YBGC"/>
    <property type="match status" value="1"/>
</dbReference>
<dbReference type="SUPFAM" id="SSF54637">
    <property type="entry name" value="Thioesterase/thiol ester dehydrase-isomerase"/>
    <property type="match status" value="1"/>
</dbReference>
<evidence type="ECO:0000256" key="1">
    <source>
        <dbReference type="ARBA" id="ARBA00005953"/>
    </source>
</evidence>
<dbReference type="AlphaFoldDB" id="A0A5C6FTH1"/>
<name>A0A5C6FTH1_9PLAN</name>
<dbReference type="InterPro" id="IPR050563">
    <property type="entry name" value="4-hydroxybenzoyl-CoA_TE"/>
</dbReference>
<dbReference type="InterPro" id="IPR006683">
    <property type="entry name" value="Thioestr_dom"/>
</dbReference>
<dbReference type="Gene3D" id="3.10.129.10">
    <property type="entry name" value="Hotdog Thioesterase"/>
    <property type="match status" value="1"/>
</dbReference>
<organism evidence="5 6">
    <name type="scientific">Crateriforma conspicua</name>
    <dbReference type="NCBI Taxonomy" id="2527996"/>
    <lineage>
        <taxon>Bacteria</taxon>
        <taxon>Pseudomonadati</taxon>
        <taxon>Planctomycetota</taxon>
        <taxon>Planctomycetia</taxon>
        <taxon>Planctomycetales</taxon>
        <taxon>Planctomycetaceae</taxon>
        <taxon>Crateriforma</taxon>
    </lineage>
</organism>
<sequence>MNDLSRMNAKQTPADPSSDPPPLAAMQIPIRVAYQETDGQRRVHHANYLNYFERGRVEMLRELGISYRQLEDDGILLVVTEMNLLYHAAAEFDDVLTLTTEAIEVRPVRVKHRYRIHRGDDLIVQAWSTIAAVNREGKPCRLPPRMRELARAAERSS</sequence>
<proteinExistence type="inferred from homology"/>
<evidence type="ECO:0000313" key="5">
    <source>
        <dbReference type="EMBL" id="TWU66179.1"/>
    </source>
</evidence>